<evidence type="ECO:0000256" key="1">
    <source>
        <dbReference type="ARBA" id="ARBA00004192"/>
    </source>
</evidence>
<dbReference type="Proteomes" id="UP000000868">
    <property type="component" value="Segment"/>
</dbReference>
<evidence type="ECO:0000256" key="12">
    <source>
        <dbReference type="ARBA" id="ARBA00047339"/>
    </source>
</evidence>
<dbReference type="GO" id="GO:0030430">
    <property type="term" value="C:host cell cytoplasm"/>
    <property type="evidence" value="ECO:0007669"/>
    <property type="project" value="UniProtKB-SubCell"/>
</dbReference>
<reference evidence="16" key="21">
    <citation type="journal article" date="1999" name="J. Mol. Biol.">
        <title>Shope fibroma virus DNA topoisomerase catalyses holliday junction resolution and hairpin formation in vitro.</title>
        <authorList>
            <person name="Palaniyar N."/>
            <person name="Gerasimopoulos E."/>
            <person name="Evans D.H."/>
        </authorList>
    </citation>
    <scope>NUCLEOTIDE SEQUENCE [LARGE SCALE GENOMIC DNA]</scope>
    <source>
        <strain evidence="16">Kasza</strain>
    </source>
</reference>
<reference evidence="16" key="5">
    <citation type="journal article" date="1987" name="Virology">
        <title>Tumorigenic poxviruses: genomic organization and DNA sequence of the telomeric region of the Shope fibroma virus genome.</title>
        <authorList>
            <person name="Upton C."/>
            <person name="DeLange A.M."/>
            <person name="McFadden G."/>
        </authorList>
    </citation>
    <scope>NUCLEOTIDE SEQUENCE [LARGE SCALE GENOMIC DNA]</scope>
    <source>
        <strain evidence="16">Kasza</strain>
    </source>
</reference>
<comment type="subcellular location">
    <subcellularLocation>
        <location evidence="1">Host cytoplasm</location>
    </subcellularLocation>
</comment>
<keyword evidence="16" id="KW-1185">Reference proteome</keyword>
<evidence type="ECO:0000256" key="8">
    <source>
        <dbReference type="ARBA" id="ARBA00022961"/>
    </source>
</evidence>
<keyword evidence="8" id="KW-1105">Inhibition of host STAT1 by virus</keyword>
<sequence length="173" mass="20076">MDKKSLYENVLLKSTGALPKARIPTKMMRVTDYVYLGNYNDAKAVPTSGVGFKYILNLTTEKKYTIKNSSVTIIHMPLVDDEYTDLTKYFDYTTTFLSNCEDKHYPVLVHCMAGVNRSGAIIMAYLMSRKSKDIPAFMYFLYIYHSIREQRGAFLENPSFRRQIIEKYIINET</sequence>
<organism evidence="16">
    <name type="scientific">Rabbit fibroma virus (strain Kasza)</name>
    <name type="common">RFV</name>
    <name type="synonym">Shope fibroma virus (strain Kasza)</name>
    <dbReference type="NCBI Taxonomy" id="10272"/>
    <lineage>
        <taxon>Viruses</taxon>
        <taxon>Varidnaviria</taxon>
        <taxon>Bamfordvirae</taxon>
        <taxon>Nucleocytoviricota</taxon>
        <taxon>Pokkesviricetes</taxon>
        <taxon>Chitovirales</taxon>
        <taxon>Poxviridae</taxon>
        <taxon>Chordopoxvirinae</taxon>
        <taxon>Leporipoxvirus</taxon>
        <taxon>Leporipoxvirus shope</taxon>
        <taxon>Rabbit fibroma virus</taxon>
    </lineage>
</organism>
<evidence type="ECO:0000256" key="10">
    <source>
        <dbReference type="ARBA" id="ARBA00023258"/>
    </source>
</evidence>
<organismHost>
    <name type="scientific">Oryctolagus cuniculus</name>
    <name type="common">Rabbit</name>
    <dbReference type="NCBI Taxonomy" id="9986"/>
</organismHost>
<reference evidence="16" key="7">
    <citation type="journal article" date="1990" name="Virology">
        <title>Identification and DNA sequence of the Shope fibroma virus DNA topoisomerase gene.</title>
        <authorList>
            <person name="Upton C."/>
            <person name="Opgenorth A."/>
            <person name="Traktman P."/>
            <person name="McFadden G."/>
        </authorList>
    </citation>
    <scope>NUCLEOTIDE SEQUENCE [LARGE SCALE GENOMIC DNA]</scope>
    <source>
        <strain evidence="16">Kasza</strain>
    </source>
</reference>
<evidence type="ECO:0000256" key="11">
    <source>
        <dbReference type="ARBA" id="ARBA00023280"/>
    </source>
</evidence>
<dbReference type="PROSITE" id="PS50054">
    <property type="entry name" value="TYR_PHOSPHATASE_DUAL"/>
    <property type="match status" value="1"/>
</dbReference>
<dbReference type="InterPro" id="IPR016130">
    <property type="entry name" value="Tyr_Pase_AS"/>
</dbReference>
<reference evidence="16" key="20">
    <citation type="journal article" date="1997" name="Virology">
        <title>The T1/35kDa family of poxvirus-secreted proteins bind chemokines and modulate leukocyte influx into virus-infected tissues.</title>
        <authorList>
            <person name="Graham K.A."/>
            <person name="Lalani A.S."/>
            <person name="Macen J.L."/>
            <person name="Ness T.L."/>
            <person name="Barry M."/>
            <person name="Liu L.Y."/>
            <person name="Lucas A."/>
            <person name="Clark-Lewis I."/>
            <person name="Moyer R.W."/>
            <person name="McFadden G."/>
        </authorList>
    </citation>
    <scope>NUCLEOTIDE SEQUENCE [LARGE SCALE GENOMIC DNA]</scope>
    <source>
        <strain evidence="16">Kasza</strain>
    </source>
</reference>
<dbReference type="Gene3D" id="3.90.190.10">
    <property type="entry name" value="Protein tyrosine phosphatase superfamily"/>
    <property type="match status" value="1"/>
</dbReference>
<feature type="domain" description="Tyrosine specific protein phosphatases" evidence="14">
    <location>
        <begin position="87"/>
        <end position="162"/>
    </location>
</feature>
<evidence type="ECO:0000259" key="13">
    <source>
        <dbReference type="PROSITE" id="PS50054"/>
    </source>
</evidence>
<keyword evidence="6" id="KW-1114">Inhibition of host interferon signaling pathway by virus</keyword>
<reference evidence="16" key="4">
    <citation type="journal article" date="1986" name="Virology">
        <title>Tumorigenic poxviruses: analysis of viral DNA sequences implicated in the tumorigenicity of Shope fibroma virus and malignant rabbit virus.</title>
        <authorList>
            <person name="Upton C."/>
            <person name="McFadden G."/>
        </authorList>
    </citation>
    <scope>NUCLEOTIDE SEQUENCE [LARGE SCALE GENOMIC DNA]</scope>
    <source>
        <strain evidence="16">Kasza</strain>
    </source>
</reference>
<dbReference type="EMBL" id="AF170722">
    <property type="protein sequence ID" value="AAF17951.1"/>
    <property type="molecule type" value="Genomic_DNA"/>
</dbReference>
<dbReference type="InterPro" id="IPR003595">
    <property type="entry name" value="Tyr_Pase_cat"/>
</dbReference>
<evidence type="ECO:0000313" key="15">
    <source>
        <dbReference type="EMBL" id="AAF17951.1"/>
    </source>
</evidence>
<reference evidence="16" key="22">
    <citation type="journal article" date="1999" name="J. Virol.">
        <title>Myxoma virus encodes an alpha2,3-sialyltransferase that enhances virulence.</title>
        <authorList>
            <person name="Jackson R.J."/>
            <person name="Hall D.F."/>
            <person name="Kerr P.J."/>
        </authorList>
    </citation>
    <scope>NUCLEOTIDE SEQUENCE [LARGE SCALE GENOMIC DNA]</scope>
    <source>
        <strain evidence="16">Kasza</strain>
    </source>
</reference>
<keyword evidence="9" id="KW-1035">Host cytoplasm</keyword>
<evidence type="ECO:0000256" key="6">
    <source>
        <dbReference type="ARBA" id="ARBA00022830"/>
    </source>
</evidence>
<dbReference type="SMART" id="SM00195">
    <property type="entry name" value="DSPc"/>
    <property type="match status" value="1"/>
</dbReference>
<evidence type="ECO:0000313" key="16">
    <source>
        <dbReference type="Proteomes" id="UP000000868"/>
    </source>
</evidence>
<reference evidence="16" key="3">
    <citation type="journal article" date="1986" name="Mol. Cell. Biol.">
        <title>DNA sequence homology between the terminal inverted repeats of Shope fibroma virus and an endogenous cellular plasmid species.</title>
        <authorList>
            <person name="Upton C."/>
            <person name="McFadden G."/>
        </authorList>
    </citation>
    <scope>NUCLEOTIDE SEQUENCE [LARGE SCALE GENOMIC DNA]</scope>
    <source>
        <strain evidence="16">Kasza</strain>
    </source>
</reference>
<dbReference type="InterPro" id="IPR020422">
    <property type="entry name" value="TYR_PHOSPHATASE_DUAL_dom"/>
</dbReference>
<reference evidence="16" key="10">
    <citation type="journal article" date="1991" name="Biochem. Biophys. Res. Commun.">
        <title>T2 open reading frame from the Shope fibroma virus encodes a soluble form of the TNF receptor.</title>
        <authorList>
            <person name="Smith C.A."/>
            <person name="Davis T."/>
            <person name="Wignall J.M."/>
            <person name="Din W.S."/>
            <person name="Farrah T."/>
            <person name="Upton C."/>
            <person name="McFadden G."/>
            <person name="Goodwin R.G."/>
        </authorList>
    </citation>
    <scope>NUCLEOTIDE SEQUENCE [LARGE SCALE GENOMIC DNA]</scope>
    <source>
        <strain evidence="16">Kasza</strain>
    </source>
</reference>
<dbReference type="InterPro" id="IPR029021">
    <property type="entry name" value="Prot-tyrosine_phosphatase-like"/>
</dbReference>
<evidence type="ECO:0000256" key="2">
    <source>
        <dbReference type="ARBA" id="ARBA00011738"/>
    </source>
</evidence>
<dbReference type="RefSeq" id="NP_051958.1">
    <property type="nucleotide sequence ID" value="NC_001266.1"/>
</dbReference>
<dbReference type="PROSITE" id="PS50056">
    <property type="entry name" value="TYR_PHOSPHATASE_2"/>
    <property type="match status" value="1"/>
</dbReference>
<evidence type="ECO:0000259" key="14">
    <source>
        <dbReference type="PROSITE" id="PS50056"/>
    </source>
</evidence>
<gene>
    <name evidence="15" type="primary">s069L</name>
</gene>
<proteinExistence type="predicted"/>
<evidence type="ECO:0000256" key="9">
    <source>
        <dbReference type="ARBA" id="ARBA00023200"/>
    </source>
</evidence>
<keyword evidence="3" id="KW-0945">Host-virus interaction</keyword>
<reference evidence="16" key="19">
    <citation type="journal article" date="1995" name="Virology">
        <title>Species specificity of ectromelia virus and vaccinia virus interferon-gamma binding proteins.</title>
        <authorList>
            <person name="Mossman K."/>
            <person name="Upton C."/>
            <person name="Buller R.M."/>
            <person name="McFadden G."/>
        </authorList>
    </citation>
    <scope>NUCLEOTIDE SEQUENCE [LARGE SCALE GENOMIC DNA]</scope>
    <source>
        <strain evidence="16">Kasza</strain>
    </source>
</reference>
<protein>
    <submittedName>
        <fullName evidence="15">Gp069L</fullName>
    </submittedName>
</protein>
<reference evidence="16" key="15">
    <citation type="journal article" date="1993" name="Proc. Natl. Acad. Sci. U.S.A.">
        <title>Identification of a poxvirus gene encoding a uracil-DNA glycosylase.</title>
        <authorList>
            <person name="Upton C."/>
            <person name="Stuart D.T."/>
            <person name="McFadden G."/>
        </authorList>
    </citation>
    <scope>NUCLEOTIDE SEQUENCE [LARGE SCALE GENOMIC DNA]</scope>
    <source>
        <strain evidence="16">Kasza</strain>
    </source>
</reference>
<dbReference type="GO" id="GO:0039502">
    <property type="term" value="P:symbiont-mediated suppression of host type I interferon-mediated signaling pathway"/>
    <property type="evidence" value="ECO:0007669"/>
    <property type="project" value="UniProtKB-KW"/>
</dbReference>
<reference evidence="15 16" key="23">
    <citation type="journal article" date="1999" name="Virology">
        <title>The complete genome sequence of shope (Rabbit) fibroma virus.</title>
        <authorList>
            <person name="Willer D.O."/>
            <person name="McFadden G."/>
            <person name="Evans D.H."/>
        </authorList>
    </citation>
    <scope>NUCLEOTIDE SEQUENCE [LARGE SCALE GENOMIC DNA]</scope>
    <source>
        <strain evidence="15 16">Kasza</strain>
    </source>
</reference>
<reference evidence="16" key="2">
    <citation type="journal article" date="1986" name="J. Virol.">
        <title>Identification and nucleotide sequence of the thymidine kinase gene of Shope fibroma virus.</title>
        <authorList>
            <person name="Upton C."/>
            <person name="McFadden G."/>
        </authorList>
    </citation>
    <scope>NUCLEOTIDE SEQUENCE [LARGE SCALE GENOMIC DNA]</scope>
    <source>
        <strain evidence="16">Kasza</strain>
    </source>
</reference>
<reference evidence="16" key="16">
    <citation type="journal article" date="1994" name="J. Virol.">
        <title>A poxvirus protein with a RING finger motif binds zinc and localizes in virus factories.</title>
        <authorList>
            <person name="Upton C."/>
            <person name="Schiff L."/>
            <person name="Rice S.A."/>
            <person name="Dowdeswell T."/>
            <person name="Yang X."/>
            <person name="McFadden G."/>
        </authorList>
    </citation>
    <scope>NUCLEOTIDE SEQUENCE [LARGE SCALE GENOMIC DNA]</scope>
    <source>
        <strain evidence="16">Kasza</strain>
    </source>
</reference>
<dbReference type="PANTHER" id="PTHR10159">
    <property type="entry name" value="DUAL SPECIFICITY PROTEIN PHOSPHATASE"/>
    <property type="match status" value="1"/>
</dbReference>
<reference evidence="15 16" key="18">
    <citation type="journal article" date="1995" name="Virology">
        <title>Myxoma virus and Shope fibroma virus encode dual-specificity tyrosine/serine phosphatases which are essential for virus viability.</title>
        <authorList>
            <person name="Mossman K."/>
            <person name="Ostergaard H."/>
            <person name="Upton C."/>
            <person name="McFadden G."/>
        </authorList>
    </citation>
    <scope>NUCLEOTIDE SEQUENCE [LARGE SCALE GENOMIC DNA]</scope>
    <source>
        <strain evidence="15 16">Kasza</strain>
    </source>
</reference>
<reference evidence="16" key="17">
    <citation type="journal article" date="1994" name="Virology">
        <title>Characterization of the Shope fibroma virus DNA ligase gene.</title>
        <authorList>
            <person name="Parks R.J."/>
            <person name="Lichty B.D."/>
            <person name="Karakis C."/>
            <person name="Evans D.H."/>
        </authorList>
    </citation>
    <scope>NUCLEOTIDE SEQUENCE [LARGE SCALE GENOMIC DNA]</scope>
    <source>
        <strain evidence="16">Kasza</strain>
    </source>
</reference>
<reference evidence="15 16" key="1">
    <citation type="journal article" date="1984" name="J. Virol.">
        <title>Tumorigenic poxviruses: construction of the composite physical map of the Shope fibroma virus genome.</title>
        <authorList>
            <person name="Delange A.M."/>
            <person name="Macaulay C."/>
            <person name="Block W."/>
            <person name="Mueller T."/>
            <person name="McFadden G."/>
        </authorList>
    </citation>
    <scope>NUCLEOTIDE SEQUENCE [LARGE SCALE GENOMIC DNA]</scope>
    <source>
        <strain evidence="15 16">Kasza</strain>
    </source>
</reference>
<name>Q77PC3_RFVKA</name>
<feature type="domain" description="Tyrosine-protein phosphatase" evidence="13">
    <location>
        <begin position="23"/>
        <end position="173"/>
    </location>
</feature>
<keyword evidence="5" id="KW-0378">Hydrolase</keyword>
<dbReference type="GO" id="GO:0052170">
    <property type="term" value="P:symbiont-mediated suppression of host innate immune response"/>
    <property type="evidence" value="ECO:0007669"/>
    <property type="project" value="UniProtKB-KW"/>
</dbReference>
<reference evidence="16" key="11">
    <citation type="journal article" date="1991" name="Virology">
        <title>Identification and DNA sequence of the large subunit of the capping enzyme from Shope fibroma virus.</title>
        <authorList>
            <person name="Upton C."/>
            <person name="Stuart D."/>
            <person name="McFadden G."/>
        </authorList>
    </citation>
    <scope>NUCLEOTIDE SEQUENCE [LARGE SCALE GENOMIC DNA]</scope>
    <source>
        <strain evidence="16">Kasza</strain>
    </source>
</reference>
<comment type="subunit">
    <text evidence="2">Homodimer.</text>
</comment>
<reference evidence="16" key="13">
    <citation type="journal article" date="1992" name="J. Gen. Virol.">
        <title>Nucleotide sequence analysis of a unique near-terminal region of the tumorigenic poxvirus, Shope fibroma virus.</title>
        <authorList>
            <person name="Massung R.F."/>
            <person name="McFadden G."/>
            <person name="Moyer R.W."/>
        </authorList>
    </citation>
    <scope>NUCLEOTIDE SEQUENCE [LARGE SCALE GENOMIC DNA]</scope>
    <source>
        <strain evidence="16">Kasza</strain>
    </source>
</reference>
<dbReference type="CDD" id="cd14498">
    <property type="entry name" value="DSP"/>
    <property type="match status" value="1"/>
</dbReference>
<dbReference type="KEGG" id="vg:1486912"/>
<comment type="catalytic activity">
    <reaction evidence="12">
        <text>O-phospho-L-seryl-[protein] + H2O = L-seryl-[protein] + phosphate</text>
        <dbReference type="Rhea" id="RHEA:20629"/>
        <dbReference type="Rhea" id="RHEA-COMP:9863"/>
        <dbReference type="Rhea" id="RHEA-COMP:11604"/>
        <dbReference type="ChEBI" id="CHEBI:15377"/>
        <dbReference type="ChEBI" id="CHEBI:29999"/>
        <dbReference type="ChEBI" id="CHEBI:43474"/>
        <dbReference type="ChEBI" id="CHEBI:83421"/>
    </reaction>
</comment>
<reference evidence="16" key="14">
    <citation type="journal article" date="1992" name="Virus Res.">
        <title>Sequence and analysis of the BamHI 'D' fragment of Shope fibroma virus: comparison with similar regions of related poxviruses.</title>
        <authorList>
            <person name="Strayer D.S."/>
            <person name="Jerng H.H."/>
        </authorList>
    </citation>
    <scope>NUCLEOTIDE SEQUENCE [LARGE SCALE GENOMIC DNA]</scope>
    <source>
        <strain evidence="16">Kasza</strain>
    </source>
</reference>
<dbReference type="PANTHER" id="PTHR10159:SF519">
    <property type="entry name" value="DUAL SPECIFICITY PROTEIN PHOSPHATASE MPK3"/>
    <property type="match status" value="1"/>
</dbReference>
<evidence type="ECO:0000256" key="4">
    <source>
        <dbReference type="ARBA" id="ARBA00022632"/>
    </source>
</evidence>
<evidence type="ECO:0000256" key="7">
    <source>
        <dbReference type="ARBA" id="ARBA00022912"/>
    </source>
</evidence>
<dbReference type="GO" id="GO:0004721">
    <property type="term" value="F:phosphoprotein phosphatase activity"/>
    <property type="evidence" value="ECO:0007669"/>
    <property type="project" value="UniProtKB-KW"/>
</dbReference>
<keyword evidence="7" id="KW-0904">Protein phosphatase</keyword>
<evidence type="ECO:0000256" key="5">
    <source>
        <dbReference type="ARBA" id="ARBA00022801"/>
    </source>
</evidence>
<dbReference type="GO" id="GO:0039563">
    <property type="term" value="P:symbiont-mediated suppression of host JAK-STAT cascade via inhibition of STAT1 activity"/>
    <property type="evidence" value="ECO:0007669"/>
    <property type="project" value="UniProtKB-KW"/>
</dbReference>
<dbReference type="SUPFAM" id="SSF52799">
    <property type="entry name" value="(Phosphotyrosine protein) phosphatases II"/>
    <property type="match status" value="1"/>
</dbReference>
<dbReference type="InterPro" id="IPR000387">
    <property type="entry name" value="Tyr_Pase_dom"/>
</dbReference>
<reference evidence="15 16" key="12">
    <citation type="journal article" date="1991" name="Virology">
        <title>Sequence and analysis of a portion of the genomes of Shope fibroma virus and malignant rabbit fibroma virus that is important for viral replication in lymphocytes.</title>
        <authorList>
            <person name="Strayer D.S."/>
            <person name="Jerng H.H."/>
            <person name="O'Connor K."/>
        </authorList>
    </citation>
    <scope>NUCLEOTIDE SEQUENCE [LARGE SCALE GENOMIC DNA]</scope>
    <source>
        <strain evidence="15 16">Kasza</strain>
    </source>
</reference>
<dbReference type="Pfam" id="PF00782">
    <property type="entry name" value="DSPc"/>
    <property type="match status" value="1"/>
</dbReference>
<keyword evidence="10" id="KW-0922">Interferon antiviral system evasion</keyword>
<dbReference type="PROSITE" id="PS00383">
    <property type="entry name" value="TYR_PHOSPHATASE_1"/>
    <property type="match status" value="1"/>
</dbReference>
<reference evidence="16" key="8">
    <citation type="journal article" date="1990" name="Virology">
        <title>The complete DNA sequence of vaccinia virus.</title>
        <authorList>
            <person name="Goebel S.J."/>
            <person name="Johnson G.P."/>
            <person name="Perkus M.E."/>
            <person name="Davis S.W."/>
            <person name="Winslow J.P."/>
            <person name="Paoletti E."/>
        </authorList>
    </citation>
    <scope>NUCLEOTIDE SEQUENCE [LARGE SCALE GENOMIC DNA]</scope>
    <source>
        <strain evidence="16">Kasza</strain>
    </source>
</reference>
<keyword evidence="4" id="KW-1090">Inhibition of host innate immune response by virus</keyword>
<accession>Q77PC3</accession>
<dbReference type="SMART" id="SM00404">
    <property type="entry name" value="PTPc_motif"/>
    <property type="match status" value="1"/>
</dbReference>
<reference evidence="16" key="9">
    <citation type="journal article" date="1990" name="Virology">
        <title>Tumorigenic poxviruses: characterization of the expression of an epidermal growth factor related gene in Shope fibroma virus.</title>
        <authorList>
            <person name="Chang W."/>
            <person name="Macaulay C."/>
            <person name="Hu S.L."/>
            <person name="Tam J.P."/>
            <person name="McFadden G."/>
        </authorList>
    </citation>
    <scope>NUCLEOTIDE SEQUENCE [LARGE SCALE GENOMIC DNA]</scope>
    <source>
        <strain evidence="16">Kasza</strain>
    </source>
</reference>
<dbReference type="InterPro" id="IPR000340">
    <property type="entry name" value="Dual-sp_phosphatase_cat-dom"/>
</dbReference>
<reference evidence="16" key="6">
    <citation type="journal article" date="1988" name="Virology">
        <title>Tumorigenic poxviruses: fine analysis of the recombination junctions in malignant rabbit fibroma virus, a recombinant between Shope fibroma virus and myxoma virus.</title>
        <authorList>
            <person name="Upton C."/>
            <person name="Macen J.L."/>
            <person name="Maranchuk R.A."/>
            <person name="DeLange A.M."/>
            <person name="McFadden G."/>
        </authorList>
    </citation>
    <scope>NUCLEOTIDE SEQUENCE [LARGE SCALE GENOMIC DNA]</scope>
    <source>
        <strain evidence="16">Kasza</strain>
    </source>
</reference>
<keyword evidence="11" id="KW-0899">Viral immunoevasion</keyword>
<evidence type="ECO:0000256" key="3">
    <source>
        <dbReference type="ARBA" id="ARBA00022581"/>
    </source>
</evidence>